<protein>
    <recommendedName>
        <fullName evidence="3">AbiEi antitoxin C-terminal domain-containing protein</fullName>
    </recommendedName>
</protein>
<dbReference type="KEGG" id="psey:GU243_11045"/>
<keyword evidence="2" id="KW-1185">Reference proteome</keyword>
<evidence type="ECO:0000313" key="1">
    <source>
        <dbReference type="EMBL" id="QHK20179.1"/>
    </source>
</evidence>
<dbReference type="Proteomes" id="UP000464186">
    <property type="component" value="Chromosome"/>
</dbReference>
<dbReference type="AlphaFoldDB" id="A0A6P1NKS2"/>
<evidence type="ECO:0000313" key="2">
    <source>
        <dbReference type="Proteomes" id="UP000464186"/>
    </source>
</evidence>
<accession>A0A6P1NKS2</accession>
<proteinExistence type="predicted"/>
<evidence type="ECO:0008006" key="3">
    <source>
        <dbReference type="Google" id="ProtNLM"/>
    </source>
</evidence>
<name>A0A6P1NKS2_9MICC</name>
<gene>
    <name evidence="1" type="ORF">GU243_11045</name>
</gene>
<organism evidence="1 2">
    <name type="scientific">Pseudarthrobacter psychrotolerans</name>
    <dbReference type="NCBI Taxonomy" id="2697569"/>
    <lineage>
        <taxon>Bacteria</taxon>
        <taxon>Bacillati</taxon>
        <taxon>Actinomycetota</taxon>
        <taxon>Actinomycetes</taxon>
        <taxon>Micrococcales</taxon>
        <taxon>Micrococcaceae</taxon>
        <taxon>Pseudarthrobacter</taxon>
    </lineage>
</organism>
<dbReference type="EMBL" id="CP047898">
    <property type="protein sequence ID" value="QHK20179.1"/>
    <property type="molecule type" value="Genomic_DNA"/>
</dbReference>
<sequence length="181" mass="20267">MTMVSELREIAMDKGGFIVPDDATAVGMDPKELPQMAYKGRLVHELHGIYRFPDLPTDDTTELRLALLWAGQGAALDGETVLAMLDLCDVNPRVIHVVVSPGVRVRRQGRPVFRLHKGRVEVDYHRGLPVVSIPQAIRRAAENGMRLDLARQAVDTAVRKDLLVESQARKLRTELQNMGRR</sequence>
<reference evidence="1 2" key="1">
    <citation type="submission" date="2020-01" db="EMBL/GenBank/DDBJ databases">
        <title>Pseudarthrobacter psychrotolerans sp. nov., isolated from antarctic soil.</title>
        <authorList>
            <person name="Shin Y."/>
            <person name="Park W."/>
        </authorList>
    </citation>
    <scope>NUCLEOTIDE SEQUENCE [LARGE SCALE GENOMIC DNA]</scope>
    <source>
        <strain evidence="1 2">YJ56</strain>
    </source>
</reference>